<evidence type="ECO:0000313" key="5">
    <source>
        <dbReference type="Proteomes" id="UP000809587"/>
    </source>
</evidence>
<dbReference type="EMBL" id="JAFEUO010000016">
    <property type="protein sequence ID" value="MBM7086906.1"/>
    <property type="molecule type" value="Genomic_DNA"/>
</dbReference>
<protein>
    <submittedName>
        <fullName evidence="4">Class II histone deacetylase</fullName>
    </submittedName>
</protein>
<comment type="similarity">
    <text evidence="1">Belongs to the histone deacetylase family.</text>
</comment>
<dbReference type="CDD" id="cd09996">
    <property type="entry name" value="HDAC_classII_1"/>
    <property type="match status" value="1"/>
</dbReference>
<reference evidence="4 5" key="1">
    <citation type="submission" date="2021-02" db="EMBL/GenBank/DDBJ databases">
        <authorList>
            <person name="Lee D.-H."/>
        </authorList>
    </citation>
    <scope>NUCLEOTIDE SEQUENCE [LARGE SCALE GENOMIC DNA]</scope>
    <source>
        <strain evidence="4 5">MMS20-R2-29</strain>
    </source>
</reference>
<feature type="region of interest" description="Disordered" evidence="2">
    <location>
        <begin position="374"/>
        <end position="399"/>
    </location>
</feature>
<evidence type="ECO:0000259" key="3">
    <source>
        <dbReference type="Pfam" id="PF00850"/>
    </source>
</evidence>
<name>A0ABS2JL21_9ACTN</name>
<dbReference type="InterPro" id="IPR037138">
    <property type="entry name" value="His_deacetylse_dom_sf"/>
</dbReference>
<dbReference type="PANTHER" id="PTHR10625:SF31">
    <property type="entry name" value="HISTONE DEACETYLASE DOMAIN-CONTAINING PROTEIN"/>
    <property type="match status" value="1"/>
</dbReference>
<gene>
    <name evidence="4" type="ORF">JQN84_30730</name>
</gene>
<evidence type="ECO:0000256" key="2">
    <source>
        <dbReference type="SAM" id="MobiDB-lite"/>
    </source>
</evidence>
<dbReference type="InterPro" id="IPR023801">
    <property type="entry name" value="His_deacetylse_dom"/>
</dbReference>
<feature type="domain" description="Histone deacetylase" evidence="3">
    <location>
        <begin position="36"/>
        <end position="327"/>
    </location>
</feature>
<evidence type="ECO:0000256" key="1">
    <source>
        <dbReference type="ARBA" id="ARBA00005947"/>
    </source>
</evidence>
<dbReference type="Pfam" id="PF00850">
    <property type="entry name" value="Hist_deacetyl"/>
    <property type="match status" value="1"/>
</dbReference>
<keyword evidence="5" id="KW-1185">Reference proteome</keyword>
<evidence type="ECO:0000313" key="4">
    <source>
        <dbReference type="EMBL" id="MBM7086906.1"/>
    </source>
</evidence>
<dbReference type="PRINTS" id="PR01270">
    <property type="entry name" value="HDASUPER"/>
</dbReference>
<accession>A0ABS2JL21</accession>
<organism evidence="4 5">
    <name type="scientific">Micromonospora humidisoli</name>
    <dbReference type="NCBI Taxonomy" id="2807622"/>
    <lineage>
        <taxon>Bacteria</taxon>
        <taxon>Bacillati</taxon>
        <taxon>Actinomycetota</taxon>
        <taxon>Actinomycetes</taxon>
        <taxon>Micromonosporales</taxon>
        <taxon>Micromonosporaceae</taxon>
        <taxon>Micromonospora</taxon>
    </lineage>
</organism>
<dbReference type="Proteomes" id="UP000809587">
    <property type="component" value="Unassembled WGS sequence"/>
</dbReference>
<comment type="caution">
    <text evidence="4">The sequence shown here is derived from an EMBL/GenBank/DDBJ whole genome shotgun (WGS) entry which is preliminary data.</text>
</comment>
<dbReference type="InterPro" id="IPR023696">
    <property type="entry name" value="Ureohydrolase_dom_sf"/>
</dbReference>
<feature type="compositionally biased region" description="Basic and acidic residues" evidence="2">
    <location>
        <begin position="379"/>
        <end position="393"/>
    </location>
</feature>
<dbReference type="SUPFAM" id="SSF52768">
    <property type="entry name" value="Arginase/deacetylase"/>
    <property type="match status" value="1"/>
</dbReference>
<dbReference type="Gene3D" id="3.40.800.20">
    <property type="entry name" value="Histone deacetylase domain"/>
    <property type="match status" value="1"/>
</dbReference>
<dbReference type="RefSeq" id="WP_204962085.1">
    <property type="nucleotide sequence ID" value="NZ_JAFEUO010000016.1"/>
</dbReference>
<dbReference type="PANTHER" id="PTHR10625">
    <property type="entry name" value="HISTONE DEACETYLASE HDAC1-RELATED"/>
    <property type="match status" value="1"/>
</dbReference>
<proteinExistence type="inferred from homology"/>
<dbReference type="InterPro" id="IPR000286">
    <property type="entry name" value="HDACs"/>
</dbReference>
<sequence length="399" mass="42993">MTTGYVFHHAYLWHDTGTSAGLLPADPAAGIQPAVHIENPEAKRRTHELIHVSGLLRELLVIEPRRATMTELLRVHTPAHVQHIRTQSDRRGGGDAGDGYSPVGHGSYDIARLAAGGLLALVTAVADGDITNGYALTRPPGHHATADTGMGFCLLNNLAIAARHAQTVHGMGRVAIVDWDAHHGNGTQAIFYPDPTVLTISLQQANCFPPDSGWTHENGIADGTGYALNVPLPAGSGHAAYLHAMRQVVIPALDRFRPDLILLANGVDANVFDPMARQMLTTSTYRAMTRLLVDAADRLCHGRLIAAHEGGYSPFYTPYCVLAVLEELTGTTTRVTDPFATVVAAYTAEPLRPHQQDVIDEAAHLVSRIDATATSATRRSADRTRQRRDDSGHPDVLVF</sequence>